<protein>
    <submittedName>
        <fullName evidence="2">Carboxypeptidase regulatory-like domain-containing protein</fullName>
    </submittedName>
</protein>
<gene>
    <name evidence="2" type="ORF">G3M70_14470</name>
</gene>
<dbReference type="AlphaFoldDB" id="A0A7T0G1M4"/>
<evidence type="ECO:0000313" key="2">
    <source>
        <dbReference type="EMBL" id="QPJ63016.1"/>
    </source>
</evidence>
<proteinExistence type="predicted"/>
<evidence type="ECO:0000313" key="3">
    <source>
        <dbReference type="Proteomes" id="UP000594688"/>
    </source>
</evidence>
<dbReference type="InterPro" id="IPR013784">
    <property type="entry name" value="Carb-bd-like_fold"/>
</dbReference>
<feature type="chain" id="PRO_5032706578" evidence="1">
    <location>
        <begin position="22"/>
        <end position="192"/>
    </location>
</feature>
<dbReference type="GO" id="GO:0004180">
    <property type="term" value="F:carboxypeptidase activity"/>
    <property type="evidence" value="ECO:0007669"/>
    <property type="project" value="UniProtKB-KW"/>
</dbReference>
<dbReference type="KEGG" id="nli:G3M70_14470"/>
<reference evidence="2 3" key="1">
    <citation type="submission" date="2020-02" db="EMBL/GenBank/DDBJ databases">
        <title>Genomic and physiological characterization of two novel Nitrospinaceae genera.</title>
        <authorList>
            <person name="Mueller A.J."/>
            <person name="Jung M.-Y."/>
            <person name="Strachan C.R."/>
            <person name="Herbold C.W."/>
            <person name="Kirkegaard R.H."/>
            <person name="Daims H."/>
        </authorList>
    </citation>
    <scope>NUCLEOTIDE SEQUENCE [LARGE SCALE GENOMIC DNA]</scope>
    <source>
        <strain evidence="2">EB</strain>
    </source>
</reference>
<accession>A0A7T0G1M4</accession>
<keyword evidence="2" id="KW-0121">Carboxypeptidase</keyword>
<name>A0A7T0G1M4_9BACT</name>
<dbReference type="EMBL" id="CP048685">
    <property type="protein sequence ID" value="QPJ63016.1"/>
    <property type="molecule type" value="Genomic_DNA"/>
</dbReference>
<dbReference type="GO" id="GO:0030246">
    <property type="term" value="F:carbohydrate binding"/>
    <property type="evidence" value="ECO:0007669"/>
    <property type="project" value="InterPro"/>
</dbReference>
<keyword evidence="2" id="KW-0378">Hydrolase</keyword>
<sequence length="192" mass="21423">MRKQITLACLTIFLATTSANAEMSQNVFFQSLNTPKTYGEIQGRVQNCTKQNVLENVLLHVPGKSIATRISADGTFHLHWVPTGTYKLDLEIEDRQIGEVQNIPVKEGNVTHLDSIKVCVTEKEKKGILANTSTVKKASKIRCPKGGFTCSSSWHNIKARKSEARESEKNAREQKRPPVYTVSEGLKLIQVQ</sequence>
<keyword evidence="1" id="KW-0732">Signal</keyword>
<dbReference type="Proteomes" id="UP000594688">
    <property type="component" value="Chromosome"/>
</dbReference>
<dbReference type="Gene3D" id="2.60.40.1120">
    <property type="entry name" value="Carboxypeptidase-like, regulatory domain"/>
    <property type="match status" value="1"/>
</dbReference>
<organism evidence="2 3">
    <name type="scientific">Candidatus Nitronauta litoralis</name>
    <dbReference type="NCBI Taxonomy" id="2705533"/>
    <lineage>
        <taxon>Bacteria</taxon>
        <taxon>Pseudomonadati</taxon>
        <taxon>Nitrospinota/Tectimicrobiota group</taxon>
        <taxon>Nitrospinota</taxon>
        <taxon>Nitrospinia</taxon>
        <taxon>Nitrospinales</taxon>
        <taxon>Nitrospinaceae</taxon>
        <taxon>Candidatus Nitronauta</taxon>
    </lineage>
</organism>
<keyword evidence="2" id="KW-0645">Protease</keyword>
<dbReference type="SUPFAM" id="SSF49452">
    <property type="entry name" value="Starch-binding domain-like"/>
    <property type="match status" value="1"/>
</dbReference>
<feature type="signal peptide" evidence="1">
    <location>
        <begin position="1"/>
        <end position="21"/>
    </location>
</feature>
<evidence type="ECO:0000256" key="1">
    <source>
        <dbReference type="SAM" id="SignalP"/>
    </source>
</evidence>